<protein>
    <submittedName>
        <fullName evidence="1">Uncharacterized protein</fullName>
    </submittedName>
</protein>
<evidence type="ECO:0000313" key="2">
    <source>
        <dbReference type="Proteomes" id="UP000460135"/>
    </source>
</evidence>
<evidence type="ECO:0000313" key="1">
    <source>
        <dbReference type="EMBL" id="KAA3804184.1"/>
    </source>
</evidence>
<proteinExistence type="predicted"/>
<dbReference type="EMBL" id="VWLX01000009">
    <property type="protein sequence ID" value="KAA3804184.1"/>
    <property type="molecule type" value="Genomic_DNA"/>
</dbReference>
<sequence length="62" mass="7115">MHDKTMPCGVMAGSKENPPMTIMGDYPIKVLGYKFGNSFYLLPTLYKRIYMQYIIKAHLSPI</sequence>
<dbReference type="AlphaFoldDB" id="A0A6N3V8J2"/>
<dbReference type="Proteomes" id="UP000460135">
    <property type="component" value="Unassembled WGS sequence"/>
</dbReference>
<reference evidence="1 2" key="1">
    <citation type="journal article" date="2019" name="Nat. Med.">
        <title>A library of human gut bacterial isolates paired with longitudinal multiomics data enables mechanistic microbiome research.</title>
        <authorList>
            <person name="Poyet M."/>
            <person name="Groussin M."/>
            <person name="Gibbons S.M."/>
            <person name="Avila-Pacheco J."/>
            <person name="Jiang X."/>
            <person name="Kearney S.M."/>
            <person name="Perrotta A.R."/>
            <person name="Berdy B."/>
            <person name="Zhao S."/>
            <person name="Lieberman T.D."/>
            <person name="Swanson P.K."/>
            <person name="Smith M."/>
            <person name="Roesemann S."/>
            <person name="Alexander J.E."/>
            <person name="Rich S.A."/>
            <person name="Livny J."/>
            <person name="Vlamakis H."/>
            <person name="Clish C."/>
            <person name="Bullock K."/>
            <person name="Deik A."/>
            <person name="Scott J."/>
            <person name="Pierce K.A."/>
            <person name="Xavier R.J."/>
            <person name="Alm E.J."/>
        </authorList>
    </citation>
    <scope>NUCLEOTIDE SEQUENCE [LARGE SCALE GENOMIC DNA]</scope>
    <source>
        <strain evidence="1 2">BIOML-A183</strain>
    </source>
</reference>
<gene>
    <name evidence="1" type="ORF">F3F51_13080</name>
</gene>
<comment type="caution">
    <text evidence="1">The sequence shown here is derived from an EMBL/GenBank/DDBJ whole genome shotgun (WGS) entry which is preliminary data.</text>
</comment>
<organism evidence="1 2">
    <name type="scientific">Bacteroides ovatus</name>
    <dbReference type="NCBI Taxonomy" id="28116"/>
    <lineage>
        <taxon>Bacteria</taxon>
        <taxon>Pseudomonadati</taxon>
        <taxon>Bacteroidota</taxon>
        <taxon>Bacteroidia</taxon>
        <taxon>Bacteroidales</taxon>
        <taxon>Bacteroidaceae</taxon>
        <taxon>Bacteroides</taxon>
    </lineage>
</organism>
<accession>A0A6N3V8J2</accession>
<name>A0A6N3V8J2_BACOV</name>